<dbReference type="InterPro" id="IPR036629">
    <property type="entry name" value="YjbJ_sf"/>
</dbReference>
<dbReference type="InterPro" id="IPR026042">
    <property type="entry name" value="YjbJ"/>
</dbReference>
<dbReference type="OrthoDB" id="9796058at2"/>
<dbReference type="EMBL" id="FOGV01000033">
    <property type="protein sequence ID" value="SES32129.1"/>
    <property type="molecule type" value="Genomic_DNA"/>
</dbReference>
<evidence type="ECO:0000313" key="3">
    <source>
        <dbReference type="EMBL" id="SES32129.1"/>
    </source>
</evidence>
<gene>
    <name evidence="3" type="ORF">SAMN05444126_13317</name>
</gene>
<dbReference type="SUPFAM" id="SSF69047">
    <property type="entry name" value="Hypothetical protein YjbJ"/>
    <property type="match status" value="1"/>
</dbReference>
<dbReference type="PANTHER" id="PTHR34977">
    <property type="entry name" value="UPF0337 PROTEIN YJBJ"/>
    <property type="match status" value="1"/>
</dbReference>
<proteinExistence type="inferred from homology"/>
<evidence type="ECO:0000256" key="1">
    <source>
        <dbReference type="ARBA" id="ARBA00009129"/>
    </source>
</evidence>
<organism evidence="3 4">
    <name type="scientific">Salisediminibacterium halotolerans</name>
    <dbReference type="NCBI Taxonomy" id="517425"/>
    <lineage>
        <taxon>Bacteria</taxon>
        <taxon>Bacillati</taxon>
        <taxon>Bacillota</taxon>
        <taxon>Bacilli</taxon>
        <taxon>Bacillales</taxon>
        <taxon>Bacillaceae</taxon>
        <taxon>Salisediminibacterium</taxon>
    </lineage>
</organism>
<name>A0A1H9WEC2_9BACI</name>
<dbReference type="Proteomes" id="UP000199318">
    <property type="component" value="Unassembled WGS sequence"/>
</dbReference>
<dbReference type="Pfam" id="PF05532">
    <property type="entry name" value="CsbD"/>
    <property type="match status" value="1"/>
</dbReference>
<dbReference type="PIRSF" id="PIRSF039008">
    <property type="entry name" value="YjbJ"/>
    <property type="match status" value="1"/>
</dbReference>
<dbReference type="InterPro" id="IPR050423">
    <property type="entry name" value="UPF0337_stress_rsp"/>
</dbReference>
<dbReference type="PANTHER" id="PTHR34977:SF1">
    <property type="entry name" value="UPF0337 PROTEIN YJBJ"/>
    <property type="match status" value="1"/>
</dbReference>
<keyword evidence="4" id="KW-1185">Reference proteome</keyword>
<comment type="caution">
    <text evidence="3">The sequence shown here is derived from an EMBL/GenBank/DDBJ whole genome shotgun (WGS) entry which is preliminary data.</text>
</comment>
<evidence type="ECO:0000313" key="4">
    <source>
        <dbReference type="Proteomes" id="UP000199318"/>
    </source>
</evidence>
<dbReference type="AlphaFoldDB" id="A0A1H9WEC2"/>
<accession>A0A1H9WEC2</accession>
<dbReference type="RefSeq" id="WP_093074702.1">
    <property type="nucleotide sequence ID" value="NZ_BJVE01000001.1"/>
</dbReference>
<dbReference type="InterPro" id="IPR008462">
    <property type="entry name" value="CsbD"/>
</dbReference>
<sequence length="67" mass="7831">MNKEDLQAKWNQVSGEAKRQWGKLTDDDVQFVNGSREKLIGKLKERYGYSDEEAAEEVDTWINKIKL</sequence>
<reference evidence="4" key="1">
    <citation type="submission" date="2016-10" db="EMBL/GenBank/DDBJ databases">
        <authorList>
            <person name="de Groot N.N."/>
        </authorList>
    </citation>
    <scope>NUCLEOTIDE SEQUENCE [LARGE SCALE GENOMIC DNA]</scope>
    <source>
        <strain evidence="4">10nlg</strain>
    </source>
</reference>
<dbReference type="Gene3D" id="1.10.1470.10">
    <property type="entry name" value="YjbJ"/>
    <property type="match status" value="1"/>
</dbReference>
<evidence type="ECO:0000259" key="2">
    <source>
        <dbReference type="Pfam" id="PF05532"/>
    </source>
</evidence>
<dbReference type="STRING" id="1464123.SAMN05444126_13317"/>
<protein>
    <submittedName>
        <fullName evidence="3">Uncharacterized conserved protein YjbJ, UPF0337 family</fullName>
    </submittedName>
</protein>
<feature type="domain" description="CsbD-like" evidence="2">
    <location>
        <begin position="6"/>
        <end position="54"/>
    </location>
</feature>
<comment type="similarity">
    <text evidence="1">Belongs to the UPF0337 (CsbD) family.</text>
</comment>